<evidence type="ECO:0000259" key="2">
    <source>
        <dbReference type="Pfam" id="PF01693"/>
    </source>
</evidence>
<dbReference type="InterPro" id="IPR011320">
    <property type="entry name" value="RNase_H1_N"/>
</dbReference>
<reference evidence="3" key="1">
    <citation type="journal article" date="2020" name="New Phytol.">
        <title>Comparative genomics reveals dynamic genome evolution in host specialist ectomycorrhizal fungi.</title>
        <authorList>
            <person name="Lofgren L.A."/>
            <person name="Nguyen N.H."/>
            <person name="Vilgalys R."/>
            <person name="Ruytinx J."/>
            <person name="Liao H.L."/>
            <person name="Branco S."/>
            <person name="Kuo A."/>
            <person name="LaButti K."/>
            <person name="Lipzen A."/>
            <person name="Andreopoulos W."/>
            <person name="Pangilinan J."/>
            <person name="Riley R."/>
            <person name="Hundley H."/>
            <person name="Na H."/>
            <person name="Barry K."/>
            <person name="Grigoriev I.V."/>
            <person name="Stajich J.E."/>
            <person name="Kennedy P.G."/>
        </authorList>
    </citation>
    <scope>NUCLEOTIDE SEQUENCE</scope>
    <source>
        <strain evidence="3">FC423</strain>
    </source>
</reference>
<dbReference type="RefSeq" id="XP_041292840.1">
    <property type="nucleotide sequence ID" value="XM_041441485.1"/>
</dbReference>
<dbReference type="AlphaFoldDB" id="A0A9P7JU37"/>
<accession>A0A9P7JU37</accession>
<keyword evidence="4" id="KW-1185">Reference proteome</keyword>
<dbReference type="EMBL" id="JABBWM010000027">
    <property type="protein sequence ID" value="KAG2108395.1"/>
    <property type="molecule type" value="Genomic_DNA"/>
</dbReference>
<dbReference type="SUPFAM" id="SSF55658">
    <property type="entry name" value="L9 N-domain-like"/>
    <property type="match status" value="1"/>
</dbReference>
<dbReference type="Pfam" id="PF01693">
    <property type="entry name" value="Cauli_VI"/>
    <property type="match status" value="1"/>
</dbReference>
<proteinExistence type="predicted"/>
<protein>
    <recommendedName>
        <fullName evidence="2">Ribonuclease H1 N-terminal domain-containing protein</fullName>
    </recommendedName>
</protein>
<dbReference type="GeneID" id="64703744"/>
<dbReference type="InterPro" id="IPR009027">
    <property type="entry name" value="Ribosomal_bL9/RNase_H1_N"/>
</dbReference>
<evidence type="ECO:0000256" key="1">
    <source>
        <dbReference type="SAM" id="MobiDB-lite"/>
    </source>
</evidence>
<gene>
    <name evidence="3" type="ORF">F5147DRAFT_773602</name>
</gene>
<comment type="caution">
    <text evidence="3">The sequence shown here is derived from an EMBL/GenBank/DDBJ whole genome shotgun (WGS) entry which is preliminary data.</text>
</comment>
<dbReference type="Gene3D" id="3.40.970.10">
    <property type="entry name" value="Ribonuclease H1, N-terminal domain"/>
    <property type="match status" value="1"/>
</dbReference>
<dbReference type="OrthoDB" id="2685848at2759"/>
<name>A0A9P7JU37_9AGAM</name>
<dbReference type="Proteomes" id="UP000823399">
    <property type="component" value="Unassembled WGS sequence"/>
</dbReference>
<dbReference type="InterPro" id="IPR037056">
    <property type="entry name" value="RNase_H1_N_sf"/>
</dbReference>
<evidence type="ECO:0000313" key="4">
    <source>
        <dbReference type="Proteomes" id="UP000823399"/>
    </source>
</evidence>
<feature type="region of interest" description="Disordered" evidence="1">
    <location>
        <begin position="1"/>
        <end position="20"/>
    </location>
</feature>
<evidence type="ECO:0000313" key="3">
    <source>
        <dbReference type="EMBL" id="KAG2108395.1"/>
    </source>
</evidence>
<sequence>MSMAESPPMPAATIVDSPSDTGDSLSALLEQLNISEPTAVALTIALRGFIKDTVITTVHEVTAEATANVLTAPNQTRSIDDPAATTSIPPIDATIATAPVDTNTAGLPAAIVYTQLYGSIRYDVPAPSASGPYYWVTRGRRVSIFSTWQQTSSHIIGVSQASFSKVRSIAEGMQLIENVIDCGETEWLV</sequence>
<feature type="domain" description="Ribonuclease H1 N-terminal" evidence="2">
    <location>
        <begin position="132"/>
        <end position="169"/>
    </location>
</feature>
<organism evidence="3 4">
    <name type="scientific">Suillus discolor</name>
    <dbReference type="NCBI Taxonomy" id="1912936"/>
    <lineage>
        <taxon>Eukaryota</taxon>
        <taxon>Fungi</taxon>
        <taxon>Dikarya</taxon>
        <taxon>Basidiomycota</taxon>
        <taxon>Agaricomycotina</taxon>
        <taxon>Agaricomycetes</taxon>
        <taxon>Agaricomycetidae</taxon>
        <taxon>Boletales</taxon>
        <taxon>Suillineae</taxon>
        <taxon>Suillaceae</taxon>
        <taxon>Suillus</taxon>
    </lineage>
</organism>